<dbReference type="Pfam" id="PF04717">
    <property type="entry name" value="Phage_base_V"/>
    <property type="match status" value="1"/>
</dbReference>
<feature type="compositionally biased region" description="Polar residues" evidence="2">
    <location>
        <begin position="1565"/>
        <end position="1576"/>
    </location>
</feature>
<dbReference type="InterPro" id="IPR006533">
    <property type="entry name" value="T6SS_Vgr_RhsGE"/>
</dbReference>
<feature type="region of interest" description="Disordered" evidence="2">
    <location>
        <begin position="675"/>
        <end position="698"/>
    </location>
</feature>
<dbReference type="InterPro" id="IPR006531">
    <property type="entry name" value="Gp5/Vgr_OB"/>
</dbReference>
<feature type="domain" description="DUF2345" evidence="4">
    <location>
        <begin position="697"/>
        <end position="845"/>
    </location>
</feature>
<dbReference type="InterPro" id="IPR028244">
    <property type="entry name" value="T6SS_Rhs_Vgr_dom"/>
</dbReference>
<feature type="compositionally biased region" description="Basic and acidic residues" evidence="2">
    <location>
        <begin position="1577"/>
        <end position="1612"/>
    </location>
</feature>
<feature type="region of interest" description="Disordered" evidence="2">
    <location>
        <begin position="438"/>
        <end position="466"/>
    </location>
</feature>
<dbReference type="InterPro" id="IPR018769">
    <property type="entry name" value="VgrG2_DUF2345"/>
</dbReference>
<feature type="region of interest" description="Disordered" evidence="2">
    <location>
        <begin position="1074"/>
        <end position="1173"/>
    </location>
</feature>
<dbReference type="Pfam" id="PF10106">
    <property type="entry name" value="DUF2345"/>
    <property type="match status" value="1"/>
</dbReference>
<name>A0ABX9GBZ4_9BURK</name>
<feature type="compositionally biased region" description="Low complexity" evidence="2">
    <location>
        <begin position="1191"/>
        <end position="1229"/>
    </location>
</feature>
<dbReference type="GeneID" id="99734640"/>
<dbReference type="Gene3D" id="4.10.220.110">
    <property type="match status" value="1"/>
</dbReference>
<comment type="similarity">
    <text evidence="1">Belongs to the VgrG protein family.</text>
</comment>
<evidence type="ECO:0000313" key="6">
    <source>
        <dbReference type="EMBL" id="RBP19060.1"/>
    </source>
</evidence>
<feature type="compositionally biased region" description="Polar residues" evidence="2">
    <location>
        <begin position="1386"/>
        <end position="1416"/>
    </location>
</feature>
<dbReference type="Gene3D" id="3.55.50.10">
    <property type="entry name" value="Baseplate protein-like domains"/>
    <property type="match status" value="1"/>
</dbReference>
<dbReference type="SUPFAM" id="SSF69349">
    <property type="entry name" value="Phage fibre proteins"/>
    <property type="match status" value="1"/>
</dbReference>
<protein>
    <submittedName>
        <fullName evidence="6">Rhs element Vgr protein</fullName>
    </submittedName>
</protein>
<dbReference type="Proteomes" id="UP000252124">
    <property type="component" value="Unassembled WGS sequence"/>
</dbReference>
<evidence type="ECO:0000256" key="1">
    <source>
        <dbReference type="ARBA" id="ARBA00005558"/>
    </source>
</evidence>
<evidence type="ECO:0000259" key="5">
    <source>
        <dbReference type="Pfam" id="PF13296"/>
    </source>
</evidence>
<dbReference type="Gene3D" id="2.30.110.50">
    <property type="match status" value="1"/>
</dbReference>
<dbReference type="Pfam" id="PF05954">
    <property type="entry name" value="Phage_GPD"/>
    <property type="match status" value="1"/>
</dbReference>
<dbReference type="SUPFAM" id="SSF69255">
    <property type="entry name" value="gp5 N-terminal domain-like"/>
    <property type="match status" value="1"/>
</dbReference>
<keyword evidence="7" id="KW-1185">Reference proteome</keyword>
<sequence>MNALPSNAPAYSSLNIATLSQQARLLRVSAPLDAELVAERMTLREGVSRLFSLTLDCLAASAEIDVAALLGKEITVSLLQADGSMRRWHAVVEGVDALGADGGLARYRLHAAPWMAALALRRDSFIYQDLSVQDIVSEVFADYPQAAFAFELTDAPAPRATCTQYRESDLDFVARILAEAGLSYRFEHQQDDAQASGGGARHRVVIFDADAARPEDPASPLRFHRSDATETSDSITRFAAAQAVRPNVVARAAWNERTLTAHAAQTRSQVQVEALPVLEDYDYAGHGRYADDDAAEQSVARSLRTHESRLVRFDGAGTVRSLAPGRLFALTQHERYAQGGGGQAIDELGGNRYALLEVIHEATNNLGGQAAQVLDTPDMERGTYRNRFSAQPEAAALMPVWRPRPTAPEGLAAVVVSASDASITSDRDLRVKVQFPWQRGDKPLPGGLPHRTHGDASGNAPGDERSGTWLRVASAQAGPNWGAHHLPRSGTEVIVEFIDGDIDQPVVAGQLYNDADLPPWSAGENGDANHAGVLSGWHSQGLDGAGRNQWVFDDTKGKLRTRLASSTAATQLGLGYLVEQELDAASRGQWRGTGFELRSDAWAVVRSGQGMLVSATAREQGKSTQADAQEALLLLRGAQDASRRLNDSAGQHQARTLAAAEGYDALLQALDPDQEGRYTPQVNGQAAGKAASGQRTGDAPVERINGPHLFVDAPNSLNLATPASAVLHAGEHLHTTAQSDAHVAAQQTYAAVSARSASVFAQQGPIRAISAQAPVSLHAHTDILEALAGQDITVTSSAEGIEILGNQRVTLQAAGGSVTLDGADIVFKGPGLFSVKGATHNFVGPGSDAANLPALPSTTVDDPLIVSAELVHKDGVFATAAKKAGASLMAGFGGAGTAGAADSGVGALGAALPAGLGELGKTAAGAASKLSQLAGQANTLAGLAKNPMGALSAAPGLPGGASPAVGGLLNTAKNTMGMVSQARAMIANPMSALPAASGLLGSVAPGAGGMIDSATAAAGTVTKAAELIKNPMAAMPAATDMLASVAPEGASKMISSAATFAGVGTGAGAATGGDGGAGAGSALPGASSTSPAASAGASPTPQADVSNAGTAGSAAPAMTGEASAANSAQGDKVAPQTPQPDGGTAAGGVTPVSGSGSAPVSTSAPAAAQTPAQAQAQAASAPVAMAAAAPNSAPDSATAPALQTASASAPASPDASAAATAATSPSVATHTGGQNTASTPPAGAASASSPVAPSTLAPEAGIIASQGAGASANAGLAAGAGTSIAANAAAAGTSTTVAAGAAVTGAGTSIAGATGASASPTIAADGGIAATGALAPSEAGGALSAATLSNTSVPTGVDLTPLGNAPLNAQNLAPSLGSPGLDTPASIASGTLASPSATSEMSASVGNATTTASTLNAPGLPDWAHGHVGPDTVPSTFSATAPSQIAANPETASPSGTGWMAASVVGAGVVGASNVSNTQAVSNTPRATPQASAATAETTHEASRTAERLAPHALPLGATGAGMIAAVATTIAAATPLRARGDADRANAIADVDAKDAQSPAPIAQGTTEAQVSTKTGARDTRHDDERAENNGRTEQTDHDAHYENTTHRRGEPPNAALLSTLAAGAGALFSATASAASSATRAASVASVTEGALPATVDLPAIASHTGTAQPGLHMLDAIPRISPDTASVVATNTAMPATKAALTSVPTQPGSDAMLSSTPSLPSSDAALTGTPSLSDSAPSLSGVSAQTPGFVPAAGTNFPQGAGLPGMQEAGGMAVPGAEASTSASAAVGAAGASTAAAAASATTSASAATTATPAVASGAGTTLGTGAGPGLNTTSPPDTGAVAGAGSASGGIAGTAGATDSNAGAIAGTRAGTSADAAANSTAPGAASAGTAESPSGAGTGASPAPSQTAASGSAATGGTASTTGAGTSATAGSTPTSATGATGATPASSAATPPATATPTVATAAPAGTAAPSAPAAPSAASTSAGSPDSVLGNTTARAAGMADSTPATRATDLSAAGGAGAAAGATTGASSAGVAGIGAVAAGGGLATFAQQASAASTALSSASTFAAGGVSASVSAAIVPVMTQALNASGDRMAALGSAVDTLFTLPDVKQANIPSVAGAILSMPGLSSSSVPGVIGAILQSPTLATETLPKVAEVLMKIPGVADSPLPQIARDILDTIGLGPVARTQGTNLPGDTPAPSGSGRVVPGVSTYRARQDGARLQYVNLAQVADRWNDGSALTTTERQSNRPRIHVEFNRPGQHRFTITVKPDPANIPYSARERGRRASYQEPHSNPRSYVTNADGTRIVDDITLPAAGLNLYLFEVRDERGQLIKTERVETVRRLYIQEVMCMSPRPAGHLADVTPVTAEFALHGIDMIQLPRVQFRGRSAVNAADDADAQHAIMQAVRQAYTPSSGKQREPYTLVVCHVDRLVAPGVSGDMRLPVPAGPGGRVMTVPIVNDDRSQSPLWYEFDQGDDWLVHARYLYRDASGAERSLPIPRHLITPIRDESGGVWSVSVDLTQVSPTPLTGMLNIQFNTVAASYAGLAITGTNLLFVSTLDPFVPNSQAYLTETLAHEMGHLLGMVPSGPDWPGLRNVDTSADDSKLDPPTHFYYNMGGHCYFGLPDQNGQYNQEIGQCVMYGITCANIHFCPSCSKAVRKVDCSEGWTSF</sequence>
<gene>
    <name evidence="6" type="ORF">DFP87_105137</name>
</gene>
<feature type="compositionally biased region" description="Polar residues" evidence="2">
    <location>
        <begin position="1732"/>
        <end position="1747"/>
    </location>
</feature>
<feature type="compositionally biased region" description="Low complexity" evidence="2">
    <location>
        <begin position="1147"/>
        <end position="1173"/>
    </location>
</feature>
<dbReference type="NCBIfam" id="TIGR01646">
    <property type="entry name" value="vgr_GE"/>
    <property type="match status" value="1"/>
</dbReference>
<comment type="caution">
    <text evidence="6">The sequence shown here is derived from an EMBL/GenBank/DDBJ whole genome shotgun (WGS) entry which is preliminary data.</text>
</comment>
<feature type="compositionally biased region" description="Low complexity" evidence="2">
    <location>
        <begin position="1880"/>
        <end position="1993"/>
    </location>
</feature>
<evidence type="ECO:0000256" key="2">
    <source>
        <dbReference type="SAM" id="MobiDB-lite"/>
    </source>
</evidence>
<feature type="region of interest" description="Disordered" evidence="2">
    <location>
        <begin position="2275"/>
        <end position="2306"/>
    </location>
</feature>
<proteinExistence type="inferred from homology"/>
<evidence type="ECO:0000259" key="4">
    <source>
        <dbReference type="Pfam" id="PF10106"/>
    </source>
</evidence>
<feature type="region of interest" description="Disordered" evidence="2">
    <location>
        <begin position="1705"/>
        <end position="1747"/>
    </location>
</feature>
<organism evidence="6 7">
    <name type="scientific">Achromobacter marplatensis</name>
    <dbReference type="NCBI Taxonomy" id="470868"/>
    <lineage>
        <taxon>Bacteria</taxon>
        <taxon>Pseudomonadati</taxon>
        <taxon>Pseudomonadota</taxon>
        <taxon>Betaproteobacteria</taxon>
        <taxon>Burkholderiales</taxon>
        <taxon>Alcaligenaceae</taxon>
        <taxon>Achromobacter</taxon>
    </lineage>
</organism>
<feature type="compositionally biased region" description="Polar residues" evidence="2">
    <location>
        <begin position="2296"/>
        <end position="2306"/>
    </location>
</feature>
<feature type="compositionally biased region" description="Low complexity" evidence="2">
    <location>
        <begin position="1236"/>
        <end position="1252"/>
    </location>
</feature>
<accession>A0ABX9GBZ4</accession>
<feature type="domain" description="Putative type VI secretion system Rhs element associated Vgr" evidence="5">
    <location>
        <begin position="541"/>
        <end position="649"/>
    </location>
</feature>
<feature type="region of interest" description="Disordered" evidence="2">
    <location>
        <begin position="1479"/>
        <end position="1506"/>
    </location>
</feature>
<dbReference type="NCBIfam" id="TIGR03361">
    <property type="entry name" value="VI_Rhs_Vgr"/>
    <property type="match status" value="1"/>
</dbReference>
<feature type="domain" description="Gp5/Type VI secretion system Vgr protein OB-fold" evidence="3">
    <location>
        <begin position="463"/>
        <end position="512"/>
    </location>
</feature>
<dbReference type="InterPro" id="IPR037026">
    <property type="entry name" value="Vgr_OB-fold_dom_sf"/>
</dbReference>
<reference evidence="6 7" key="1">
    <citation type="submission" date="2018-06" db="EMBL/GenBank/DDBJ databases">
        <title>Genomic Encyclopedia of Type Strains, Phase III (KMG-III): the genomes of soil and plant-associated and newly described type strains.</title>
        <authorList>
            <person name="Whitman W."/>
        </authorList>
    </citation>
    <scope>NUCLEOTIDE SEQUENCE [LARGE SCALE GENOMIC DNA]</scope>
    <source>
        <strain evidence="6 7">CECT 7342</strain>
    </source>
</reference>
<feature type="compositionally biased region" description="Low complexity" evidence="2">
    <location>
        <begin position="1080"/>
        <end position="1103"/>
    </location>
</feature>
<evidence type="ECO:0000259" key="3">
    <source>
        <dbReference type="Pfam" id="PF04717"/>
    </source>
</evidence>
<dbReference type="Gene3D" id="2.40.50.230">
    <property type="entry name" value="Gp5 N-terminal domain"/>
    <property type="match status" value="1"/>
</dbReference>
<dbReference type="RefSeq" id="WP_088589390.1">
    <property type="nucleotide sequence ID" value="NZ_CADIJU010000005.1"/>
</dbReference>
<dbReference type="SUPFAM" id="SSF69279">
    <property type="entry name" value="Phage tail proteins"/>
    <property type="match status" value="2"/>
</dbReference>
<feature type="region of interest" description="Disordered" evidence="2">
    <location>
        <begin position="1880"/>
        <end position="1999"/>
    </location>
</feature>
<feature type="region of interest" description="Disordered" evidence="2">
    <location>
        <begin position="1830"/>
        <end position="1852"/>
    </location>
</feature>
<dbReference type="Pfam" id="PF13296">
    <property type="entry name" value="T6SS_Vgr"/>
    <property type="match status" value="1"/>
</dbReference>
<evidence type="ECO:0000313" key="7">
    <source>
        <dbReference type="Proteomes" id="UP000252124"/>
    </source>
</evidence>
<feature type="region of interest" description="Disordered" evidence="2">
    <location>
        <begin position="1370"/>
        <end position="1455"/>
    </location>
</feature>
<feature type="region of interest" description="Disordered" evidence="2">
    <location>
        <begin position="1552"/>
        <end position="1614"/>
    </location>
</feature>
<dbReference type="EMBL" id="QNRM01000005">
    <property type="protein sequence ID" value="RBP19060.1"/>
    <property type="molecule type" value="Genomic_DNA"/>
</dbReference>
<feature type="compositionally biased region" description="Polar residues" evidence="2">
    <location>
        <begin position="1706"/>
        <end position="1725"/>
    </location>
</feature>
<feature type="compositionally biased region" description="Polar residues" evidence="2">
    <location>
        <begin position="1433"/>
        <end position="1455"/>
    </location>
</feature>
<feature type="compositionally biased region" description="Low complexity" evidence="2">
    <location>
        <begin position="1834"/>
        <end position="1850"/>
    </location>
</feature>
<feature type="region of interest" description="Disordered" evidence="2">
    <location>
        <begin position="1191"/>
        <end position="1252"/>
    </location>
</feature>
<dbReference type="InterPro" id="IPR017847">
    <property type="entry name" value="T6SS_RhsGE_Vgr_subset"/>
</dbReference>
<feature type="compositionally biased region" description="Polar residues" evidence="2">
    <location>
        <begin position="1479"/>
        <end position="1490"/>
    </location>
</feature>